<keyword evidence="5" id="KW-1185">Reference proteome</keyword>
<protein>
    <submittedName>
        <fullName evidence="4">S-adenosyl-L-methionine-dependent methyltransferase</fullName>
    </submittedName>
</protein>
<dbReference type="GO" id="GO:0008168">
    <property type="term" value="F:methyltransferase activity"/>
    <property type="evidence" value="ECO:0007669"/>
    <property type="project" value="UniProtKB-KW"/>
</dbReference>
<dbReference type="PANTHER" id="PTHR43861:SF1">
    <property type="entry name" value="TRANS-ACONITATE 2-METHYLTRANSFERASE"/>
    <property type="match status" value="1"/>
</dbReference>
<keyword evidence="2 4" id="KW-0808">Transferase</keyword>
<dbReference type="EMBL" id="ML742038">
    <property type="protein sequence ID" value="KAE8153477.1"/>
    <property type="molecule type" value="Genomic_DNA"/>
</dbReference>
<dbReference type="InterPro" id="IPR041698">
    <property type="entry name" value="Methyltransf_25"/>
</dbReference>
<dbReference type="Proteomes" id="UP000325780">
    <property type="component" value="Unassembled WGS sequence"/>
</dbReference>
<keyword evidence="1 4" id="KW-0489">Methyltransferase</keyword>
<evidence type="ECO:0000313" key="4">
    <source>
        <dbReference type="EMBL" id="KAE8153477.1"/>
    </source>
</evidence>
<accession>A0A5N6U4B0</accession>
<dbReference type="Gene3D" id="3.40.50.150">
    <property type="entry name" value="Vaccinia Virus protein VP39"/>
    <property type="match status" value="1"/>
</dbReference>
<dbReference type="OrthoDB" id="540004at2759"/>
<proteinExistence type="predicted"/>
<dbReference type="GO" id="GO:0032259">
    <property type="term" value="P:methylation"/>
    <property type="evidence" value="ECO:0007669"/>
    <property type="project" value="UniProtKB-KW"/>
</dbReference>
<organism evidence="4 5">
    <name type="scientific">Aspergillus avenaceus</name>
    <dbReference type="NCBI Taxonomy" id="36643"/>
    <lineage>
        <taxon>Eukaryota</taxon>
        <taxon>Fungi</taxon>
        <taxon>Dikarya</taxon>
        <taxon>Ascomycota</taxon>
        <taxon>Pezizomycotina</taxon>
        <taxon>Eurotiomycetes</taxon>
        <taxon>Eurotiomycetidae</taxon>
        <taxon>Eurotiales</taxon>
        <taxon>Aspergillaceae</taxon>
        <taxon>Aspergillus</taxon>
        <taxon>Aspergillus subgen. Circumdati</taxon>
    </lineage>
</organism>
<sequence>MSDNPEEIVKNAYENITTWYLNWTTTQKSPRETYTQALLTTLQSQTANTRPQILELGCGPGVPITQLLAKSAAVTANDISPKQIALARARCPTATLIPGNMTGLAFEDESFHGAVSFYTLFHLPRGQLGDMLRRVYGWLKPGGVFALNLATVDEEEIHGEMLGYGMFWSSFDVAGNRALLESVGFEVVKVEVLGAGDGSLEEGDPDYEAEFMWVLARKGFS</sequence>
<dbReference type="AlphaFoldDB" id="A0A5N6U4B0"/>
<name>A0A5N6U4B0_ASPAV</name>
<dbReference type="Pfam" id="PF13649">
    <property type="entry name" value="Methyltransf_25"/>
    <property type="match status" value="1"/>
</dbReference>
<dbReference type="InterPro" id="IPR029063">
    <property type="entry name" value="SAM-dependent_MTases_sf"/>
</dbReference>
<feature type="domain" description="Methyltransferase" evidence="3">
    <location>
        <begin position="53"/>
        <end position="143"/>
    </location>
</feature>
<dbReference type="SUPFAM" id="SSF53335">
    <property type="entry name" value="S-adenosyl-L-methionine-dependent methyltransferases"/>
    <property type="match status" value="1"/>
</dbReference>
<evidence type="ECO:0000256" key="1">
    <source>
        <dbReference type="ARBA" id="ARBA00022603"/>
    </source>
</evidence>
<dbReference type="PANTHER" id="PTHR43861">
    <property type="entry name" value="TRANS-ACONITATE 2-METHYLTRANSFERASE-RELATED"/>
    <property type="match status" value="1"/>
</dbReference>
<evidence type="ECO:0000259" key="3">
    <source>
        <dbReference type="Pfam" id="PF13649"/>
    </source>
</evidence>
<gene>
    <name evidence="4" type="ORF">BDV25DRAFT_136770</name>
</gene>
<evidence type="ECO:0000256" key="2">
    <source>
        <dbReference type="ARBA" id="ARBA00022679"/>
    </source>
</evidence>
<evidence type="ECO:0000313" key="5">
    <source>
        <dbReference type="Proteomes" id="UP000325780"/>
    </source>
</evidence>
<reference evidence="4 5" key="1">
    <citation type="submission" date="2019-04" db="EMBL/GenBank/DDBJ databases">
        <title>Friends and foes A comparative genomics study of 23 Aspergillus species from section Flavi.</title>
        <authorList>
            <consortium name="DOE Joint Genome Institute"/>
            <person name="Kjaerbolling I."/>
            <person name="Vesth T."/>
            <person name="Frisvad J.C."/>
            <person name="Nybo J.L."/>
            <person name="Theobald S."/>
            <person name="Kildgaard S."/>
            <person name="Isbrandt T."/>
            <person name="Kuo A."/>
            <person name="Sato A."/>
            <person name="Lyhne E.K."/>
            <person name="Kogle M.E."/>
            <person name="Wiebenga A."/>
            <person name="Kun R.S."/>
            <person name="Lubbers R.J."/>
            <person name="Makela M.R."/>
            <person name="Barry K."/>
            <person name="Chovatia M."/>
            <person name="Clum A."/>
            <person name="Daum C."/>
            <person name="Haridas S."/>
            <person name="He G."/>
            <person name="LaButti K."/>
            <person name="Lipzen A."/>
            <person name="Mondo S."/>
            <person name="Riley R."/>
            <person name="Salamov A."/>
            <person name="Simmons B.A."/>
            <person name="Magnuson J.K."/>
            <person name="Henrissat B."/>
            <person name="Mortensen U.H."/>
            <person name="Larsen T.O."/>
            <person name="Devries R.P."/>
            <person name="Grigoriev I.V."/>
            <person name="Machida M."/>
            <person name="Baker S.E."/>
            <person name="Andersen M.R."/>
        </authorList>
    </citation>
    <scope>NUCLEOTIDE SEQUENCE [LARGE SCALE GENOMIC DNA]</scope>
    <source>
        <strain evidence="4 5">IBT 18842</strain>
    </source>
</reference>
<dbReference type="CDD" id="cd02440">
    <property type="entry name" value="AdoMet_MTases"/>
    <property type="match status" value="1"/>
</dbReference>